<dbReference type="Proteomes" id="UP000807370">
    <property type="component" value="Unassembled WGS sequence"/>
</dbReference>
<keyword evidence="5" id="KW-0464">Manganese</keyword>
<reference evidence="7 8" key="1">
    <citation type="submission" date="2020-07" db="EMBL/GenBank/DDBJ databases">
        <title>Bradyrhizobium diversity isolated from nodules of indigenous legumes of Western Australia.</title>
        <authorList>
            <person name="Klepa M.S."/>
        </authorList>
    </citation>
    <scope>NUCLEOTIDE SEQUENCE [LARGE SCALE GENOMIC DNA]</scope>
    <source>
        <strain evidence="7 8">CNPSo 4010</strain>
    </source>
</reference>
<organism evidence="7 8">
    <name type="scientific">Bradyrhizobium agreste</name>
    <dbReference type="NCBI Taxonomy" id="2751811"/>
    <lineage>
        <taxon>Bacteria</taxon>
        <taxon>Pseudomonadati</taxon>
        <taxon>Pseudomonadota</taxon>
        <taxon>Alphaproteobacteria</taxon>
        <taxon>Hyphomicrobiales</taxon>
        <taxon>Nitrobacteraceae</taxon>
        <taxon>Bradyrhizobium</taxon>
    </lineage>
</organism>
<evidence type="ECO:0000256" key="1">
    <source>
        <dbReference type="ARBA" id="ARBA00022475"/>
    </source>
</evidence>
<dbReference type="SUPFAM" id="SSF56300">
    <property type="entry name" value="Metallo-dependent phosphatases"/>
    <property type="match status" value="1"/>
</dbReference>
<dbReference type="EMBL" id="JACCHP010000016">
    <property type="protein sequence ID" value="MBH5400687.1"/>
    <property type="molecule type" value="Genomic_DNA"/>
</dbReference>
<evidence type="ECO:0000256" key="5">
    <source>
        <dbReference type="ARBA" id="ARBA00023211"/>
    </source>
</evidence>
<proteinExistence type="predicted"/>
<name>A0ABS0PU00_9BRAD</name>
<comment type="caution">
    <text evidence="7">The sequence shown here is derived from an EMBL/GenBank/DDBJ whole genome shotgun (WGS) entry which is preliminary data.</text>
</comment>
<sequence>MRAINFWLLRPDGQPRMECRMAASVHLAPEQLAEFDELYSISDLHMGGRTGFQIFNSGDALAAFIEHVRTLPAASVALVINGDLVDFLAEPDAVAFDPAGAVRKLDRIVGDAAFAPGWTALTKFVRTKGRHLAITLGNHDLELALPWVRDHLTELLTGADERARARLTLAFDGTGFLCRIGNARVLCVHGNEVDTWNIADHETIRRYGRDVQQGRPVETWVPNAGTQLVVDVMNSIKQKFPFVDLLKPELEGVIPTLVAIAPEQRSRIFAALPAAFHLGLDKVRRSVGLLGADEQEEGGPEQLTPLRTLPTTPRISREQLLDAVELQLAEGVEPISLVPLDQRGQYLGIGGAITSFVFGSDVRESLRKGLDGLQKDRSFDFKQTDDTFQQFDKQVGADVDFLLTGHTHLERALKRNQSGGWYFNSGTWARLIRLEADVLASADKFSQVYDVFAAGSMAALDTFPGLILKRRTVVAIRSTPAGTKGELMHWDDAAGLVAMPNANFTKPAG</sequence>
<keyword evidence="2" id="KW-0997">Cell inner membrane</keyword>
<evidence type="ECO:0000313" key="7">
    <source>
        <dbReference type="EMBL" id="MBH5400687.1"/>
    </source>
</evidence>
<evidence type="ECO:0000256" key="3">
    <source>
        <dbReference type="ARBA" id="ARBA00022723"/>
    </source>
</evidence>
<dbReference type="InterPro" id="IPR004843">
    <property type="entry name" value="Calcineurin-like_PHP"/>
</dbReference>
<keyword evidence="8" id="KW-1185">Reference proteome</keyword>
<evidence type="ECO:0000256" key="2">
    <source>
        <dbReference type="ARBA" id="ARBA00022519"/>
    </source>
</evidence>
<evidence type="ECO:0000313" key="8">
    <source>
        <dbReference type="Proteomes" id="UP000807370"/>
    </source>
</evidence>
<keyword evidence="3" id="KW-0479">Metal-binding</keyword>
<evidence type="ECO:0000256" key="4">
    <source>
        <dbReference type="ARBA" id="ARBA00023136"/>
    </source>
</evidence>
<accession>A0ABS0PU00</accession>
<dbReference type="RefSeq" id="WP_197961856.1">
    <property type="nucleotide sequence ID" value="NZ_JACCHP010000016.1"/>
</dbReference>
<dbReference type="InterPro" id="IPR029052">
    <property type="entry name" value="Metallo-depent_PP-like"/>
</dbReference>
<evidence type="ECO:0000259" key="6">
    <source>
        <dbReference type="Pfam" id="PF00149"/>
    </source>
</evidence>
<dbReference type="PANTHER" id="PTHR34990:SF2">
    <property type="entry name" value="BLL8164 PROTEIN"/>
    <property type="match status" value="1"/>
</dbReference>
<dbReference type="Pfam" id="PF00149">
    <property type="entry name" value="Metallophos"/>
    <property type="match status" value="1"/>
</dbReference>
<dbReference type="PANTHER" id="PTHR34990">
    <property type="entry name" value="UDP-2,3-DIACYLGLUCOSAMINE HYDROLASE-RELATED"/>
    <property type="match status" value="1"/>
</dbReference>
<dbReference type="InterPro" id="IPR043461">
    <property type="entry name" value="LpxH-like"/>
</dbReference>
<protein>
    <submittedName>
        <fullName evidence="7">Metallophosphoesterase</fullName>
    </submittedName>
</protein>
<feature type="domain" description="Calcineurin-like phosphoesterase" evidence="6">
    <location>
        <begin position="41"/>
        <end position="221"/>
    </location>
</feature>
<keyword evidence="1" id="KW-1003">Cell membrane</keyword>
<gene>
    <name evidence="7" type="ORF">HZZ13_23245</name>
</gene>
<keyword evidence="4" id="KW-0472">Membrane</keyword>